<accession>A0A7H0HZ16</accession>
<dbReference type="KEGG" id="sgj:IAG43_24490"/>
<organism evidence="2 3">
    <name type="scientific">Streptomyces genisteinicus</name>
    <dbReference type="NCBI Taxonomy" id="2768068"/>
    <lineage>
        <taxon>Bacteria</taxon>
        <taxon>Bacillati</taxon>
        <taxon>Actinomycetota</taxon>
        <taxon>Actinomycetes</taxon>
        <taxon>Kitasatosporales</taxon>
        <taxon>Streptomycetaceae</taxon>
        <taxon>Streptomyces</taxon>
    </lineage>
</organism>
<dbReference type="EMBL" id="CP060825">
    <property type="protein sequence ID" value="QNP65782.1"/>
    <property type="molecule type" value="Genomic_DNA"/>
</dbReference>
<dbReference type="SUPFAM" id="SSF46785">
    <property type="entry name" value="Winged helix' DNA-binding domain"/>
    <property type="match status" value="1"/>
</dbReference>
<evidence type="ECO:0000313" key="2">
    <source>
        <dbReference type="EMBL" id="QNP65782.1"/>
    </source>
</evidence>
<keyword evidence="3" id="KW-1185">Reference proteome</keyword>
<reference evidence="2 3" key="1">
    <citation type="submission" date="2020-08" db="EMBL/GenBank/DDBJ databases">
        <title>A novel species.</title>
        <authorList>
            <person name="Gao J."/>
        </authorList>
    </citation>
    <scope>NUCLEOTIDE SEQUENCE [LARGE SCALE GENOMIC DNA]</scope>
    <source>
        <strain evidence="2 3">CRPJ-33</strain>
    </source>
</reference>
<proteinExistence type="predicted"/>
<dbReference type="SMART" id="SM00418">
    <property type="entry name" value="HTH_ARSR"/>
    <property type="match status" value="1"/>
</dbReference>
<dbReference type="InterPro" id="IPR011991">
    <property type="entry name" value="ArsR-like_HTH"/>
</dbReference>
<dbReference type="InterPro" id="IPR036388">
    <property type="entry name" value="WH-like_DNA-bd_sf"/>
</dbReference>
<dbReference type="RefSeq" id="WP_187742846.1">
    <property type="nucleotide sequence ID" value="NZ_CP060825.1"/>
</dbReference>
<dbReference type="Proteomes" id="UP000516230">
    <property type="component" value="Chromosome"/>
</dbReference>
<evidence type="ECO:0000313" key="3">
    <source>
        <dbReference type="Proteomes" id="UP000516230"/>
    </source>
</evidence>
<evidence type="ECO:0000259" key="1">
    <source>
        <dbReference type="SMART" id="SM00418"/>
    </source>
</evidence>
<dbReference type="InterPro" id="IPR036390">
    <property type="entry name" value="WH_DNA-bd_sf"/>
</dbReference>
<dbReference type="GO" id="GO:0003700">
    <property type="term" value="F:DNA-binding transcription factor activity"/>
    <property type="evidence" value="ECO:0007669"/>
    <property type="project" value="InterPro"/>
</dbReference>
<dbReference type="Gene3D" id="1.10.10.10">
    <property type="entry name" value="Winged helix-like DNA-binding domain superfamily/Winged helix DNA-binding domain"/>
    <property type="match status" value="1"/>
</dbReference>
<dbReference type="AlphaFoldDB" id="A0A7H0HZ16"/>
<sequence>MLRIHFTPEDMTRVRVAKGPDFLWEITNSVQTLQRRDGERVFGDWRRWVRSRLPESRRLLSALLPPHGYSPDFLTPTAGDHDTLQAAVDALLATPLGRLRTELTLLARSRRLPDWTRALAQGDTEALAHLGDAIHSYQEDVLVPHWRHVRSAVEADRAHRLKSLMDGGTEALLASLRPHARWRPPVLEVACPAGQQLRLGGRGLVLQPSFFCWPAPTTLADGALPPVLVHPIHHTDDWASPSARPPAQDRLGLLLGRTRAELLRAARNGCSTVEAARMLRVTHPAVSQHMNVLRDAGLVTTVRTAGRAFHFATAEGRGLLAAEGPDSGAGPAVPAGP</sequence>
<protein>
    <submittedName>
        <fullName evidence="2">Winged helix-turn-helix transcriptional regulator</fullName>
    </submittedName>
</protein>
<dbReference type="Pfam" id="PF12840">
    <property type="entry name" value="HTH_20"/>
    <property type="match status" value="1"/>
</dbReference>
<dbReference type="CDD" id="cd00090">
    <property type="entry name" value="HTH_ARSR"/>
    <property type="match status" value="1"/>
</dbReference>
<feature type="domain" description="HTH arsR-type" evidence="1">
    <location>
        <begin position="249"/>
        <end position="325"/>
    </location>
</feature>
<name>A0A7H0HZ16_9ACTN</name>
<dbReference type="InterPro" id="IPR001845">
    <property type="entry name" value="HTH_ArsR_DNA-bd_dom"/>
</dbReference>
<gene>
    <name evidence="2" type="ORF">IAG43_24490</name>
</gene>